<evidence type="ECO:0000256" key="1">
    <source>
        <dbReference type="SAM" id="Phobius"/>
    </source>
</evidence>
<gene>
    <name evidence="2" type="ORF">BPSY_0289</name>
</gene>
<organism evidence="2 3">
    <name type="scientific">Bifidobacterium psychraerophilum</name>
    <dbReference type="NCBI Taxonomy" id="218140"/>
    <lineage>
        <taxon>Bacteria</taxon>
        <taxon>Bacillati</taxon>
        <taxon>Actinomycetota</taxon>
        <taxon>Actinomycetes</taxon>
        <taxon>Bifidobacteriales</taxon>
        <taxon>Bifidobacteriaceae</taxon>
        <taxon>Bifidobacterium</taxon>
    </lineage>
</organism>
<feature type="non-terminal residue" evidence="2">
    <location>
        <position position="45"/>
    </location>
</feature>
<dbReference type="STRING" id="218140.BPSY_0289"/>
<reference evidence="2 3" key="1">
    <citation type="submission" date="2014-03" db="EMBL/GenBank/DDBJ databases">
        <title>Genomics of Bifidobacteria.</title>
        <authorList>
            <person name="Ventura M."/>
            <person name="Milani C."/>
            <person name="Lugli G.A."/>
        </authorList>
    </citation>
    <scope>NUCLEOTIDE SEQUENCE [LARGE SCALE GENOMIC DNA]</scope>
    <source>
        <strain evidence="2 3">LMG 21775</strain>
    </source>
</reference>
<protein>
    <recommendedName>
        <fullName evidence="4">Transposase</fullName>
    </recommendedName>
</protein>
<evidence type="ECO:0008006" key="4">
    <source>
        <dbReference type="Google" id="ProtNLM"/>
    </source>
</evidence>
<accession>A0A087CKM0</accession>
<evidence type="ECO:0000313" key="3">
    <source>
        <dbReference type="Proteomes" id="UP000029050"/>
    </source>
</evidence>
<keyword evidence="1" id="KW-0472">Membrane</keyword>
<sequence>MVEYIDTHRHRFGVGPICTVLRAALAGGFLTARAYRQVKARAASR</sequence>
<keyword evidence="1" id="KW-1133">Transmembrane helix</keyword>
<proteinExistence type="predicted"/>
<dbReference type="Proteomes" id="UP000029050">
    <property type="component" value="Unassembled WGS sequence"/>
</dbReference>
<dbReference type="AlphaFoldDB" id="A0A087CKM0"/>
<dbReference type="EMBL" id="JGZI01000005">
    <property type="protein sequence ID" value="KFI83820.1"/>
    <property type="molecule type" value="Genomic_DNA"/>
</dbReference>
<keyword evidence="1" id="KW-0812">Transmembrane</keyword>
<evidence type="ECO:0000313" key="2">
    <source>
        <dbReference type="EMBL" id="KFI83820.1"/>
    </source>
</evidence>
<comment type="caution">
    <text evidence="2">The sequence shown here is derived from an EMBL/GenBank/DDBJ whole genome shotgun (WGS) entry which is preliminary data.</text>
</comment>
<feature type="transmembrane region" description="Helical" evidence="1">
    <location>
        <begin position="12"/>
        <end position="35"/>
    </location>
</feature>
<name>A0A087CKM0_9BIFI</name>
<keyword evidence="3" id="KW-1185">Reference proteome</keyword>